<dbReference type="PATRIC" id="fig|43658.5.peg.4972"/>
<keyword evidence="1" id="KW-0472">Membrane</keyword>
<keyword evidence="3" id="KW-1185">Reference proteome</keyword>
<dbReference type="RefSeq" id="WP_046007396.1">
    <property type="nucleotide sequence ID" value="NZ_JXYA01000093.1"/>
</dbReference>
<keyword evidence="1" id="KW-1133">Transmembrane helix</keyword>
<organism evidence="2 3">
    <name type="scientific">Pseudoalteromonas rubra</name>
    <dbReference type="NCBI Taxonomy" id="43658"/>
    <lineage>
        <taxon>Bacteria</taxon>
        <taxon>Pseudomonadati</taxon>
        <taxon>Pseudomonadota</taxon>
        <taxon>Gammaproteobacteria</taxon>
        <taxon>Alteromonadales</taxon>
        <taxon>Pseudoalteromonadaceae</taxon>
        <taxon>Pseudoalteromonas</taxon>
    </lineage>
</organism>
<feature type="transmembrane region" description="Helical" evidence="1">
    <location>
        <begin position="6"/>
        <end position="25"/>
    </location>
</feature>
<comment type="caution">
    <text evidence="2">The sequence shown here is derived from an EMBL/GenBank/DDBJ whole genome shotgun (WGS) entry which is preliminary data.</text>
</comment>
<sequence>MGKFILITGITLIVFSAIIFVVDLLPVDMFRDPSLGTYLKIVPSDSFSWSQYKIHTLVVGAVLLGLSKFTNLFSS</sequence>
<evidence type="ECO:0000256" key="1">
    <source>
        <dbReference type="SAM" id="Phobius"/>
    </source>
</evidence>
<name>A0A0F4QB09_9GAMM</name>
<keyword evidence="1" id="KW-0812">Transmembrane</keyword>
<proteinExistence type="predicted"/>
<dbReference type="AlphaFoldDB" id="A0A0F4QB09"/>
<accession>A0A0F4QB09</accession>
<dbReference type="EMBL" id="JXYA01000093">
    <property type="protein sequence ID" value="KJZ04540.1"/>
    <property type="molecule type" value="Genomic_DNA"/>
</dbReference>
<evidence type="ECO:0000313" key="2">
    <source>
        <dbReference type="EMBL" id="KJZ04540.1"/>
    </source>
</evidence>
<dbReference type="Proteomes" id="UP000033452">
    <property type="component" value="Unassembled WGS sequence"/>
</dbReference>
<gene>
    <name evidence="2" type="ORF">TW77_23465</name>
</gene>
<reference evidence="2 3" key="1">
    <citation type="journal article" date="2015" name="BMC Genomics">
        <title>Genome mining reveals unlocked bioactive potential of marine Gram-negative bacteria.</title>
        <authorList>
            <person name="Machado H."/>
            <person name="Sonnenschein E.C."/>
            <person name="Melchiorsen J."/>
            <person name="Gram L."/>
        </authorList>
    </citation>
    <scope>NUCLEOTIDE SEQUENCE [LARGE SCALE GENOMIC DNA]</scope>
    <source>
        <strain evidence="2 3">S2471</strain>
    </source>
</reference>
<evidence type="ECO:0000313" key="3">
    <source>
        <dbReference type="Proteomes" id="UP000033452"/>
    </source>
</evidence>
<protein>
    <submittedName>
        <fullName evidence="2">Uncharacterized protein</fullName>
    </submittedName>
</protein>